<evidence type="ECO:0000313" key="3">
    <source>
        <dbReference type="EMBL" id="KAA1130346.1"/>
    </source>
</evidence>
<dbReference type="EMBL" id="VSWC01000042">
    <property type="protein sequence ID" value="KAA1103449.1"/>
    <property type="molecule type" value="Genomic_DNA"/>
</dbReference>
<dbReference type="EMBL" id="VSWC01000196">
    <property type="protein sequence ID" value="KAA1066016.1"/>
    <property type="molecule type" value="Genomic_DNA"/>
</dbReference>
<evidence type="ECO:0000313" key="5">
    <source>
        <dbReference type="Proteomes" id="UP000325313"/>
    </source>
</evidence>
<comment type="caution">
    <text evidence="3">The sequence shown here is derived from an EMBL/GenBank/DDBJ whole genome shotgun (WGS) entry which is preliminary data.</text>
</comment>
<dbReference type="Proteomes" id="UP000325313">
    <property type="component" value="Unassembled WGS sequence"/>
</dbReference>
<accession>A0A5B0RWK8</accession>
<keyword evidence="4" id="KW-1185">Reference proteome</keyword>
<organism evidence="3 5">
    <name type="scientific">Puccinia graminis f. sp. tritici</name>
    <dbReference type="NCBI Taxonomy" id="56615"/>
    <lineage>
        <taxon>Eukaryota</taxon>
        <taxon>Fungi</taxon>
        <taxon>Dikarya</taxon>
        <taxon>Basidiomycota</taxon>
        <taxon>Pucciniomycotina</taxon>
        <taxon>Pucciniomycetes</taxon>
        <taxon>Pucciniales</taxon>
        <taxon>Pucciniaceae</taxon>
        <taxon>Puccinia</taxon>
    </lineage>
</organism>
<sequence>MRDFLKWDPDRVEFVVPVSGVFLRDILAFKSALQVLSVDVHNVNPCSTNIG</sequence>
<evidence type="ECO:0000313" key="2">
    <source>
        <dbReference type="EMBL" id="KAA1103449.1"/>
    </source>
</evidence>
<reference evidence="4 5" key="1">
    <citation type="submission" date="2019-05" db="EMBL/GenBank/DDBJ databases">
        <title>Emergence of the Ug99 lineage of the wheat stem rust pathogen through somatic hybridization.</title>
        <authorList>
            <person name="Li F."/>
            <person name="Upadhyaya N.M."/>
            <person name="Sperschneider J."/>
            <person name="Matny O."/>
            <person name="Nguyen-Phuc H."/>
            <person name="Mago R."/>
            <person name="Raley C."/>
            <person name="Miller M.E."/>
            <person name="Silverstein K.A.T."/>
            <person name="Henningsen E."/>
            <person name="Hirsch C.D."/>
            <person name="Visser B."/>
            <person name="Pretorius Z.A."/>
            <person name="Steffenson B.J."/>
            <person name="Schwessinger B."/>
            <person name="Dodds P.N."/>
            <person name="Figueroa M."/>
        </authorList>
    </citation>
    <scope>NUCLEOTIDE SEQUENCE [LARGE SCALE GENOMIC DNA]</scope>
    <source>
        <strain evidence="1">21-0</strain>
        <strain evidence="3 5">Ug99</strain>
    </source>
</reference>
<name>A0A5B0RWK8_PUCGR</name>
<dbReference type="Proteomes" id="UP000324748">
    <property type="component" value="Unassembled WGS sequence"/>
</dbReference>
<gene>
    <name evidence="2" type="ORF">PGT21_018364</name>
    <name evidence="1" type="ORF">PGT21_018481</name>
    <name evidence="3" type="ORF">PGTUg99_019256</name>
</gene>
<proteinExistence type="predicted"/>
<evidence type="ECO:0000313" key="4">
    <source>
        <dbReference type="Proteomes" id="UP000324748"/>
    </source>
</evidence>
<evidence type="ECO:0000313" key="1">
    <source>
        <dbReference type="EMBL" id="KAA1066016.1"/>
    </source>
</evidence>
<dbReference type="AlphaFoldDB" id="A0A5B0RWK8"/>
<dbReference type="EMBL" id="VDEP01000110">
    <property type="protein sequence ID" value="KAA1130346.1"/>
    <property type="molecule type" value="Genomic_DNA"/>
</dbReference>
<protein>
    <submittedName>
        <fullName evidence="3">Uncharacterized protein</fullName>
    </submittedName>
</protein>